<dbReference type="eggNOG" id="KOG1873">
    <property type="taxonomic scope" value="Eukaryota"/>
</dbReference>
<evidence type="ECO:0000256" key="1">
    <source>
        <dbReference type="ARBA" id="ARBA00009085"/>
    </source>
</evidence>
<feature type="compositionally biased region" description="Polar residues" evidence="6">
    <location>
        <begin position="761"/>
        <end position="774"/>
    </location>
</feature>
<evidence type="ECO:0000259" key="7">
    <source>
        <dbReference type="PROSITE" id="PS50235"/>
    </source>
</evidence>
<comment type="similarity">
    <text evidence="1">Belongs to the peptidase C19 family.</text>
</comment>
<dbReference type="Proteomes" id="UP000032180">
    <property type="component" value="Chromosome 8"/>
</dbReference>
<dbReference type="Gramene" id="LPERR08G18080.1">
    <property type="protein sequence ID" value="LPERR08G18080.1"/>
    <property type="gene ID" value="LPERR08G18080"/>
</dbReference>
<evidence type="ECO:0000313" key="10">
    <source>
        <dbReference type="Proteomes" id="UP000032180"/>
    </source>
</evidence>
<evidence type="ECO:0000256" key="2">
    <source>
        <dbReference type="ARBA" id="ARBA00022723"/>
    </source>
</evidence>
<evidence type="ECO:0000256" key="3">
    <source>
        <dbReference type="ARBA" id="ARBA00022771"/>
    </source>
</evidence>
<reference evidence="9 10" key="1">
    <citation type="submission" date="2012-08" db="EMBL/GenBank/DDBJ databases">
        <title>Oryza genome evolution.</title>
        <authorList>
            <person name="Wing R.A."/>
        </authorList>
    </citation>
    <scope>NUCLEOTIDE SEQUENCE</scope>
</reference>
<feature type="region of interest" description="Disordered" evidence="6">
    <location>
        <begin position="761"/>
        <end position="783"/>
    </location>
</feature>
<dbReference type="Gene3D" id="3.90.70.10">
    <property type="entry name" value="Cysteine proteinases"/>
    <property type="match status" value="2"/>
</dbReference>
<dbReference type="PROSITE" id="PS50235">
    <property type="entry name" value="USP_3"/>
    <property type="match status" value="1"/>
</dbReference>
<dbReference type="SUPFAM" id="SSF57850">
    <property type="entry name" value="RING/U-box"/>
    <property type="match status" value="1"/>
</dbReference>
<dbReference type="PANTHER" id="PTHR24006">
    <property type="entry name" value="UBIQUITIN CARBOXYL-TERMINAL HYDROLASE"/>
    <property type="match status" value="1"/>
</dbReference>
<dbReference type="STRING" id="77586.A0A0D9XA18"/>
<keyword evidence="10" id="KW-1185">Reference proteome</keyword>
<evidence type="ECO:0000256" key="5">
    <source>
        <dbReference type="PROSITE-ProRule" id="PRU00502"/>
    </source>
</evidence>
<feature type="domain" description="UBP-type" evidence="8">
    <location>
        <begin position="182"/>
        <end position="288"/>
    </location>
</feature>
<dbReference type="PANTHER" id="PTHR24006:SF807">
    <property type="entry name" value="OS08G0527100 PROTEIN"/>
    <property type="match status" value="1"/>
</dbReference>
<evidence type="ECO:0000313" key="9">
    <source>
        <dbReference type="EnsemblPlants" id="LPERR08G18080.1"/>
    </source>
</evidence>
<keyword evidence="4" id="KW-0862">Zinc</keyword>
<sequence length="902" mass="99561">MDEKKRPSEGDAPEIPQKSPRLEQPTDLIDPWRQIGSNGGTHRCQHLLCGQDDIDLAITLIKTSIDSPICNVCKCDDSEGRIFLVCLDCEWRHCTRHAEQHAQVTRHWIALMYIAPNVAHCFACDDSYSISGVLFGERMAVDKGEFSISACNKDDKGMMVDNEADDHASAVTEASTSDIGTPRCDHYSIYTEDEIDQVQRLVISGNITRMCSSDCDNSRGLMIFVCLGCQKTFCTAHAYEHVKNTKHLIALLYHTPCLACCFQCDRISVLIVEVDGRMPVDNETGGRASGSVIGHANAIKGIPNLGNTCYLNSLCLLVLGRLRARILEPDAQMGRLGKVLRCLFEDTDCVNNSGGTLDPTMLLDCVRTLEPRFVGTPMEDSHEALCCLRNGLDNEERMIKSRNMQDGFPSAMAPTVFYSVFGGGLSFTILCKRCSFRSVSHAVFHDLSVPIPPKKSSAKSVESPAWTKAHRSQQKIHSNLFEPIQKRNTDKTHTIAEDTDSQSIASELEDVVMVKTSEALGVDSTEVEQISQSKDVAQDPLQIQTDKVQGKATFPQHVLFDVKIEGMDVATTDCHIPEDIGPPPPVPPLREENAQIESSTDVGKNDSAVLDDVYSEPEISSEPKTDIFSAEVTTEDKGRTGSSDIVCEKAQNIETLASIDECLELYFKAQMIEWVCENCSKVAQKLDIIQGIYSGPILSSINEDTTVGDKRGHSEKVTCQSEQCNKRPECCEGVQDAVPSCVPSEKQNNFLSSQYQNTTLDDVSGNHSANQVEESQNELKDGNKGPIQTCLISKLPHVLAIHLKRNLGPNKVIGHISFKETLDMGLSEDKDNSHYRLVGVVEHQGPGNNTGHFVAYVRASPRQQTSGSSSWFCASDDDIREISLEEVLKCEAYLLFYERMEG</sequence>
<feature type="domain" description="USP" evidence="7">
    <location>
        <begin position="300"/>
        <end position="900"/>
    </location>
</feature>
<dbReference type="GO" id="GO:0016579">
    <property type="term" value="P:protein deubiquitination"/>
    <property type="evidence" value="ECO:0007669"/>
    <property type="project" value="InterPro"/>
</dbReference>
<dbReference type="EnsemblPlants" id="LPERR08G18080.1">
    <property type="protein sequence ID" value="LPERR08G18080.1"/>
    <property type="gene ID" value="LPERR08G18080"/>
</dbReference>
<accession>A0A0D9XA18</accession>
<dbReference type="Pfam" id="PF00443">
    <property type="entry name" value="UCH"/>
    <property type="match status" value="1"/>
</dbReference>
<dbReference type="InterPro" id="IPR028889">
    <property type="entry name" value="USP"/>
</dbReference>
<reference evidence="9" key="3">
    <citation type="submission" date="2015-04" db="UniProtKB">
        <authorList>
            <consortium name="EnsemblPlants"/>
        </authorList>
    </citation>
    <scope>IDENTIFICATION</scope>
</reference>
<evidence type="ECO:0000256" key="6">
    <source>
        <dbReference type="SAM" id="MobiDB-lite"/>
    </source>
</evidence>
<dbReference type="InterPro" id="IPR001394">
    <property type="entry name" value="Peptidase_C19_UCH"/>
</dbReference>
<dbReference type="Gene3D" id="3.30.40.10">
    <property type="entry name" value="Zinc/RING finger domain, C3HC4 (zinc finger)"/>
    <property type="match status" value="2"/>
</dbReference>
<dbReference type="InterPro" id="IPR038765">
    <property type="entry name" value="Papain-like_cys_pep_sf"/>
</dbReference>
<dbReference type="HOGENOM" id="CLU_005952_0_0_1"/>
<dbReference type="SUPFAM" id="SSF54001">
    <property type="entry name" value="Cysteine proteinases"/>
    <property type="match status" value="1"/>
</dbReference>
<dbReference type="AlphaFoldDB" id="A0A0D9XA18"/>
<feature type="region of interest" description="Disordered" evidence="6">
    <location>
        <begin position="1"/>
        <end position="27"/>
    </location>
</feature>
<dbReference type="InterPro" id="IPR013083">
    <property type="entry name" value="Znf_RING/FYVE/PHD"/>
</dbReference>
<protein>
    <submittedName>
        <fullName evidence="9">Uncharacterized protein</fullName>
    </submittedName>
</protein>
<dbReference type="GO" id="GO:0005829">
    <property type="term" value="C:cytosol"/>
    <property type="evidence" value="ECO:0007669"/>
    <property type="project" value="TreeGrafter"/>
</dbReference>
<feature type="domain" description="UBP-type" evidence="8">
    <location>
        <begin position="42"/>
        <end position="150"/>
    </location>
</feature>
<evidence type="ECO:0000259" key="8">
    <source>
        <dbReference type="PROSITE" id="PS50271"/>
    </source>
</evidence>
<dbReference type="GO" id="GO:0005634">
    <property type="term" value="C:nucleus"/>
    <property type="evidence" value="ECO:0007669"/>
    <property type="project" value="TreeGrafter"/>
</dbReference>
<dbReference type="InterPro" id="IPR018200">
    <property type="entry name" value="USP_CS"/>
</dbReference>
<reference evidence="10" key="2">
    <citation type="submission" date="2013-12" db="EMBL/GenBank/DDBJ databases">
        <authorList>
            <person name="Yu Y."/>
            <person name="Lee S."/>
            <person name="de Baynast K."/>
            <person name="Wissotski M."/>
            <person name="Liu L."/>
            <person name="Talag J."/>
            <person name="Goicoechea J."/>
            <person name="Angelova A."/>
            <person name="Jetty R."/>
            <person name="Kudrna D."/>
            <person name="Golser W."/>
            <person name="Rivera L."/>
            <person name="Zhang J."/>
            <person name="Wing R."/>
        </authorList>
    </citation>
    <scope>NUCLEOTIDE SEQUENCE</scope>
</reference>
<dbReference type="InterPro" id="IPR001607">
    <property type="entry name" value="Znf_UBP"/>
</dbReference>
<name>A0A0D9XA18_9ORYZ</name>
<dbReference type="GO" id="GO:0004843">
    <property type="term" value="F:cysteine-type deubiquitinase activity"/>
    <property type="evidence" value="ECO:0007669"/>
    <property type="project" value="InterPro"/>
</dbReference>
<dbReference type="InterPro" id="IPR050164">
    <property type="entry name" value="Peptidase_C19"/>
</dbReference>
<dbReference type="PROSITE" id="PS00973">
    <property type="entry name" value="USP_2"/>
    <property type="match status" value="1"/>
</dbReference>
<keyword evidence="2" id="KW-0479">Metal-binding</keyword>
<organism evidence="9 10">
    <name type="scientific">Leersia perrieri</name>
    <dbReference type="NCBI Taxonomy" id="77586"/>
    <lineage>
        <taxon>Eukaryota</taxon>
        <taxon>Viridiplantae</taxon>
        <taxon>Streptophyta</taxon>
        <taxon>Embryophyta</taxon>
        <taxon>Tracheophyta</taxon>
        <taxon>Spermatophyta</taxon>
        <taxon>Magnoliopsida</taxon>
        <taxon>Liliopsida</taxon>
        <taxon>Poales</taxon>
        <taxon>Poaceae</taxon>
        <taxon>BOP clade</taxon>
        <taxon>Oryzoideae</taxon>
        <taxon>Oryzeae</taxon>
        <taxon>Oryzinae</taxon>
        <taxon>Leersia</taxon>
    </lineage>
</organism>
<dbReference type="PROSITE" id="PS50271">
    <property type="entry name" value="ZF_UBP"/>
    <property type="match status" value="2"/>
</dbReference>
<keyword evidence="3 5" id="KW-0863">Zinc-finger</keyword>
<proteinExistence type="inferred from homology"/>
<dbReference type="GO" id="GO:0008270">
    <property type="term" value="F:zinc ion binding"/>
    <property type="evidence" value="ECO:0007669"/>
    <property type="project" value="UniProtKB-KW"/>
</dbReference>
<evidence type="ECO:0000256" key="4">
    <source>
        <dbReference type="ARBA" id="ARBA00022833"/>
    </source>
</evidence>